<dbReference type="Pfam" id="PF00717">
    <property type="entry name" value="Peptidase_S24"/>
    <property type="match status" value="1"/>
</dbReference>
<gene>
    <name evidence="6" type="ORF">FIV36_17875</name>
    <name evidence="5" type="ORF">SAMN05216591_1255</name>
</gene>
<feature type="domain" description="HTH cro/C1-type" evidence="4">
    <location>
        <begin position="39"/>
        <end position="80"/>
    </location>
</feature>
<dbReference type="Pfam" id="PF07022">
    <property type="entry name" value="Phage_CI_repr"/>
    <property type="match status" value="1"/>
</dbReference>
<evidence type="ECO:0000259" key="4">
    <source>
        <dbReference type="PROSITE" id="PS50943"/>
    </source>
</evidence>
<dbReference type="CDD" id="cd06529">
    <property type="entry name" value="S24_LexA-like"/>
    <property type="match status" value="1"/>
</dbReference>
<dbReference type="InterPro" id="IPR036286">
    <property type="entry name" value="LexA/Signal_pep-like_sf"/>
</dbReference>
<evidence type="ECO:0000256" key="1">
    <source>
        <dbReference type="ARBA" id="ARBA00023015"/>
    </source>
</evidence>
<protein>
    <submittedName>
        <fullName evidence="6">Helix-turn-helix transcriptional regulator</fullName>
    </submittedName>
    <submittedName>
        <fullName evidence="5">Phage repressor protein C, contains Cro/C1-type HTH and peptisase s24 domains</fullName>
    </submittedName>
</protein>
<dbReference type="InterPro" id="IPR015927">
    <property type="entry name" value="Peptidase_S24_S26A/B/C"/>
</dbReference>
<evidence type="ECO:0000313" key="5">
    <source>
        <dbReference type="EMBL" id="SDE87987.1"/>
    </source>
</evidence>
<evidence type="ECO:0000313" key="7">
    <source>
        <dbReference type="Proteomes" id="UP000182858"/>
    </source>
</evidence>
<dbReference type="EMBL" id="VFET01000014">
    <property type="protein sequence ID" value="TWS03179.1"/>
    <property type="molecule type" value="Genomic_DNA"/>
</dbReference>
<dbReference type="CDD" id="cd00093">
    <property type="entry name" value="HTH_XRE"/>
    <property type="match status" value="1"/>
</dbReference>
<dbReference type="Proteomes" id="UP000317951">
    <property type="component" value="Unassembled WGS sequence"/>
</dbReference>
<accession>A0A5C5QCV7</accession>
<evidence type="ECO:0000313" key="8">
    <source>
        <dbReference type="Proteomes" id="UP000317951"/>
    </source>
</evidence>
<dbReference type="PROSITE" id="PS50943">
    <property type="entry name" value="HTH_CROC1"/>
    <property type="match status" value="1"/>
</dbReference>
<dbReference type="Proteomes" id="UP000182858">
    <property type="component" value="Chromosome I"/>
</dbReference>
<evidence type="ECO:0000256" key="3">
    <source>
        <dbReference type="ARBA" id="ARBA00023163"/>
    </source>
</evidence>
<dbReference type="PANTHER" id="PTHR40661:SF3">
    <property type="entry name" value="FELS-1 PROPHAGE TRANSCRIPTIONAL REGULATOR"/>
    <property type="match status" value="1"/>
</dbReference>
<sequence>MKAESNDSTELSGAGIEPESDKGFVERLRRIASIAGSASALAKAAGISQGGMQRYMKGGEPTRKVLISLAECTGVSLEWLMTGSGPEEVSGGSLHISTDQTYAYVPLYDARCSAGHGAWNENAKVLTMLAFTAYSLRKQGLTPSMLSAIRVDGDSMAGLLEDGDTVMIDHGRNQLEAEAVYVIRLDDHLYAKRLQRLFDGSVRIISENKAYGDVVVSKTQLNDLEIIGRVVWAGGWV</sequence>
<keyword evidence="2" id="KW-0238">DNA-binding</keyword>
<reference evidence="5 7" key="1">
    <citation type="submission" date="2016-10" db="EMBL/GenBank/DDBJ databases">
        <authorList>
            <person name="Varghese N."/>
            <person name="Submissions S."/>
        </authorList>
    </citation>
    <scope>NUCLEOTIDE SEQUENCE [LARGE SCALE GENOMIC DNA]</scope>
    <source>
        <strain evidence="5 7">DSM 17835</strain>
    </source>
</reference>
<dbReference type="GeneID" id="78552763"/>
<keyword evidence="1" id="KW-0805">Transcription regulation</keyword>
<dbReference type="SUPFAM" id="SSF47413">
    <property type="entry name" value="lambda repressor-like DNA-binding domains"/>
    <property type="match status" value="1"/>
</dbReference>
<dbReference type="PANTHER" id="PTHR40661">
    <property type="match status" value="1"/>
</dbReference>
<dbReference type="EMBL" id="LT629689">
    <property type="protein sequence ID" value="SDE87987.1"/>
    <property type="molecule type" value="Genomic_DNA"/>
</dbReference>
<dbReference type="GO" id="GO:0003677">
    <property type="term" value="F:DNA binding"/>
    <property type="evidence" value="ECO:0007669"/>
    <property type="project" value="UniProtKB-KW"/>
</dbReference>
<keyword evidence="7" id="KW-1185">Reference proteome</keyword>
<dbReference type="GO" id="GO:0045892">
    <property type="term" value="P:negative regulation of DNA-templated transcription"/>
    <property type="evidence" value="ECO:0007669"/>
    <property type="project" value="InterPro"/>
</dbReference>
<dbReference type="AlphaFoldDB" id="A0A5C5QCV7"/>
<proteinExistence type="predicted"/>
<evidence type="ECO:0000313" key="6">
    <source>
        <dbReference type="EMBL" id="TWS03179.1"/>
    </source>
</evidence>
<organism evidence="6 8">
    <name type="scientific">Pseudomonas extremaustralis</name>
    <dbReference type="NCBI Taxonomy" id="359110"/>
    <lineage>
        <taxon>Bacteria</taxon>
        <taxon>Pseudomonadati</taxon>
        <taxon>Pseudomonadota</taxon>
        <taxon>Gammaproteobacteria</taxon>
        <taxon>Pseudomonadales</taxon>
        <taxon>Pseudomonadaceae</taxon>
        <taxon>Pseudomonas</taxon>
    </lineage>
</organism>
<dbReference type="Gene3D" id="2.10.109.10">
    <property type="entry name" value="Umud Fragment, subunit A"/>
    <property type="match status" value="1"/>
</dbReference>
<keyword evidence="3" id="KW-0804">Transcription</keyword>
<dbReference type="RefSeq" id="WP_081480357.1">
    <property type="nucleotide sequence ID" value="NZ_LT629689.1"/>
</dbReference>
<dbReference type="InterPro" id="IPR039418">
    <property type="entry name" value="LexA-like"/>
</dbReference>
<evidence type="ECO:0000256" key="2">
    <source>
        <dbReference type="ARBA" id="ARBA00023125"/>
    </source>
</evidence>
<dbReference type="InterPro" id="IPR010744">
    <property type="entry name" value="Phage_CI_N"/>
</dbReference>
<dbReference type="InterPro" id="IPR001387">
    <property type="entry name" value="Cro/C1-type_HTH"/>
</dbReference>
<dbReference type="OrthoDB" id="5959816at2"/>
<dbReference type="SUPFAM" id="SSF51306">
    <property type="entry name" value="LexA/Signal peptidase"/>
    <property type="match status" value="1"/>
</dbReference>
<name>A0A5C5QCV7_9PSED</name>
<dbReference type="InterPro" id="IPR010982">
    <property type="entry name" value="Lambda_DNA-bd_dom_sf"/>
</dbReference>
<dbReference type="Gene3D" id="1.10.260.40">
    <property type="entry name" value="lambda repressor-like DNA-binding domains"/>
    <property type="match status" value="1"/>
</dbReference>
<reference evidence="6 8" key="2">
    <citation type="submission" date="2019-06" db="EMBL/GenBank/DDBJ databases">
        <title>Pseudomonas bimorpha sp. nov. isolated from bovine raw milk and skim milk concentrate.</title>
        <authorList>
            <person name="Hofmann K."/>
            <person name="Huptas C."/>
            <person name="Doll E."/>
            <person name="Scherer S."/>
            <person name="Wenning M."/>
        </authorList>
    </citation>
    <scope>NUCLEOTIDE SEQUENCE [LARGE SCALE GENOMIC DNA]</scope>
    <source>
        <strain evidence="6 8">DSM 17835</strain>
    </source>
</reference>